<evidence type="ECO:0000313" key="1">
    <source>
        <dbReference type="EMBL" id="EPS98554.1"/>
    </source>
</evidence>
<proteinExistence type="predicted"/>
<dbReference type="STRING" id="743788.S8FJM6"/>
<organism evidence="1 2">
    <name type="scientific">Fomitopsis schrenkii</name>
    <name type="common">Brown rot fungus</name>
    <dbReference type="NCBI Taxonomy" id="2126942"/>
    <lineage>
        <taxon>Eukaryota</taxon>
        <taxon>Fungi</taxon>
        <taxon>Dikarya</taxon>
        <taxon>Basidiomycota</taxon>
        <taxon>Agaricomycotina</taxon>
        <taxon>Agaricomycetes</taxon>
        <taxon>Polyporales</taxon>
        <taxon>Fomitopsis</taxon>
    </lineage>
</organism>
<protein>
    <recommendedName>
        <fullName evidence="3">Carbohydrate esterase family 16 protein</fullName>
    </recommendedName>
</protein>
<sequence length="280" mass="31244">MQNNGFENTIVSVRNHWRGYSNVKHLVVFGASYCDVGYTSRSPHPTPENPLGVDFPGYTWAEPGKPNWVGHLTTQHAPSPMLVYDYGMGGDRVNGVRRQIERDFIPHLAPRPTWAPWSEDDTLFATWVGINDCGYEKPEAIPGIVSELFGLHATLYEHGARNFILVDLPPVERSPSGPSAENAQRMFADHPPRTAVWNVALRAEAEKFASSYDEATVLIYSSWATFTKVLDDPTAFDFAQEDVKKSAGSIWVDRLHPTSKMHGVIAQDMAQLLNSVESFL</sequence>
<dbReference type="EMBL" id="KE504164">
    <property type="protein sequence ID" value="EPS98554.1"/>
    <property type="molecule type" value="Genomic_DNA"/>
</dbReference>
<evidence type="ECO:0000313" key="2">
    <source>
        <dbReference type="Proteomes" id="UP000015241"/>
    </source>
</evidence>
<dbReference type="InParanoid" id="S8FJM6"/>
<dbReference type="eggNOG" id="ENOG502SIGC">
    <property type="taxonomic scope" value="Eukaryota"/>
</dbReference>
<dbReference type="AlphaFoldDB" id="S8FJM6"/>
<reference evidence="1 2" key="1">
    <citation type="journal article" date="2012" name="Science">
        <title>The Paleozoic origin of enzymatic lignin decomposition reconstructed from 31 fungal genomes.</title>
        <authorList>
            <person name="Floudas D."/>
            <person name="Binder M."/>
            <person name="Riley R."/>
            <person name="Barry K."/>
            <person name="Blanchette R.A."/>
            <person name="Henrissat B."/>
            <person name="Martinez A.T."/>
            <person name="Otillar R."/>
            <person name="Spatafora J.W."/>
            <person name="Yadav J.S."/>
            <person name="Aerts A."/>
            <person name="Benoit I."/>
            <person name="Boyd A."/>
            <person name="Carlson A."/>
            <person name="Copeland A."/>
            <person name="Coutinho P.M."/>
            <person name="de Vries R.P."/>
            <person name="Ferreira P."/>
            <person name="Findley K."/>
            <person name="Foster B."/>
            <person name="Gaskell J."/>
            <person name="Glotzer D."/>
            <person name="Gorecki P."/>
            <person name="Heitman J."/>
            <person name="Hesse C."/>
            <person name="Hori C."/>
            <person name="Igarashi K."/>
            <person name="Jurgens J.A."/>
            <person name="Kallen N."/>
            <person name="Kersten P."/>
            <person name="Kohler A."/>
            <person name="Kuees U."/>
            <person name="Kumar T.K.A."/>
            <person name="Kuo A."/>
            <person name="LaButti K."/>
            <person name="Larrondo L.F."/>
            <person name="Lindquist E."/>
            <person name="Ling A."/>
            <person name="Lombard V."/>
            <person name="Lucas S."/>
            <person name="Lundell T."/>
            <person name="Martin R."/>
            <person name="McLaughlin D.J."/>
            <person name="Morgenstern I."/>
            <person name="Morin E."/>
            <person name="Murat C."/>
            <person name="Nagy L.G."/>
            <person name="Nolan M."/>
            <person name="Ohm R.A."/>
            <person name="Patyshakuliyeva A."/>
            <person name="Rokas A."/>
            <person name="Ruiz-Duenas F.J."/>
            <person name="Sabat G."/>
            <person name="Salamov A."/>
            <person name="Samejima M."/>
            <person name="Schmutz J."/>
            <person name="Slot J.C."/>
            <person name="St John F."/>
            <person name="Stenlid J."/>
            <person name="Sun H."/>
            <person name="Sun S."/>
            <person name="Syed K."/>
            <person name="Tsang A."/>
            <person name="Wiebenga A."/>
            <person name="Young D."/>
            <person name="Pisabarro A."/>
            <person name="Eastwood D.C."/>
            <person name="Martin F."/>
            <person name="Cullen D."/>
            <person name="Grigoriev I.V."/>
            <person name="Hibbett D.S."/>
        </authorList>
    </citation>
    <scope>NUCLEOTIDE SEQUENCE</scope>
    <source>
        <strain evidence="2">FP-58527</strain>
    </source>
</reference>
<gene>
    <name evidence="1" type="ORF">FOMPIDRAFT_151700</name>
</gene>
<accession>S8FJM6</accession>
<dbReference type="SUPFAM" id="SSF52266">
    <property type="entry name" value="SGNH hydrolase"/>
    <property type="match status" value="1"/>
</dbReference>
<dbReference type="InterPro" id="IPR036514">
    <property type="entry name" value="SGNH_hydro_sf"/>
</dbReference>
<evidence type="ECO:0008006" key="3">
    <source>
        <dbReference type="Google" id="ProtNLM"/>
    </source>
</evidence>
<keyword evidence="2" id="KW-1185">Reference proteome</keyword>
<dbReference type="OrthoDB" id="1600564at2759"/>
<dbReference type="Proteomes" id="UP000015241">
    <property type="component" value="Unassembled WGS sequence"/>
</dbReference>
<dbReference type="Gene3D" id="3.40.50.1110">
    <property type="entry name" value="SGNH hydrolase"/>
    <property type="match status" value="1"/>
</dbReference>
<dbReference type="HOGENOM" id="CLU_015101_4_1_1"/>
<name>S8FJM6_FOMSC</name>